<dbReference type="EMBL" id="QSAJ01000047">
    <property type="protein sequence ID" value="RGW49345.1"/>
    <property type="molecule type" value="Genomic_DNA"/>
</dbReference>
<dbReference type="GO" id="GO:0003735">
    <property type="term" value="F:structural constituent of ribosome"/>
    <property type="evidence" value="ECO:0007669"/>
    <property type="project" value="TreeGrafter"/>
</dbReference>
<dbReference type="Gene3D" id="2.40.50.140">
    <property type="entry name" value="Nucleic acid-binding proteins"/>
    <property type="match status" value="1"/>
</dbReference>
<feature type="domain" description="S1 motif" evidence="2">
    <location>
        <begin position="645"/>
        <end position="715"/>
    </location>
</feature>
<dbReference type="InterPro" id="IPR037027">
    <property type="entry name" value="YqgF/RNaseH-like_dom_sf"/>
</dbReference>
<dbReference type="Pfam" id="PF12836">
    <property type="entry name" value="HHH_3"/>
    <property type="match status" value="1"/>
</dbReference>
<dbReference type="InterPro" id="IPR010994">
    <property type="entry name" value="RuvA_2-like"/>
</dbReference>
<dbReference type="Gene3D" id="1.10.10.650">
    <property type="entry name" value="RuvA domain 2-like"/>
    <property type="match status" value="1"/>
</dbReference>
<reference evidence="3 4" key="1">
    <citation type="submission" date="2018-08" db="EMBL/GenBank/DDBJ databases">
        <title>A genome reference for cultivated species of the human gut microbiota.</title>
        <authorList>
            <person name="Zou Y."/>
            <person name="Xue W."/>
            <person name="Luo G."/>
        </authorList>
    </citation>
    <scope>NUCLEOTIDE SEQUENCE [LARGE SCALE GENOMIC DNA]</scope>
    <source>
        <strain evidence="3 4">AF12-11</strain>
    </source>
</reference>
<gene>
    <name evidence="3" type="ORF">DWV67_14180</name>
</gene>
<dbReference type="InterPro" id="IPR041692">
    <property type="entry name" value="HHH_9"/>
</dbReference>
<accession>A0A395XKN2</accession>
<dbReference type="FunFam" id="2.40.50.140:FF:000051">
    <property type="entry name" value="RNA-binding transcriptional accessory protein"/>
    <property type="match status" value="1"/>
</dbReference>
<dbReference type="PANTHER" id="PTHR10724:SF10">
    <property type="entry name" value="S1 RNA-BINDING DOMAIN-CONTAINING PROTEIN 1"/>
    <property type="match status" value="1"/>
</dbReference>
<dbReference type="InterPro" id="IPR012337">
    <property type="entry name" value="RNaseH-like_sf"/>
</dbReference>
<sequence length="717" mass="80614">MDINQKITEELGVKLWQVEAAVKLIDEGNTIPFIARYRKEATGTLDDEQLRKLYERLVYLRNLEEKKEQVLASIEEQGKLTEELKKQILEAQTQVVVEDLYRPYRPKRRTRATIAKEKGLEPLSTLIMLQKTKESLEEVAKQYINEEKGVANVQEALEGARDIIAENISDEADYRSWIRKQTMQKGHIVSSAKDEKAESVYENYYEFDEPVNRLAGYRTLALNRGEKEKYLTVKIEAPQEDILRYLEKKIIHGENLSTTQILKEAIEDSYKRLIAPAIEREIRGELTEKAEDGAIEVFGKNLEQLLMQPPIVGHTVLGWDPAFRTGCKLAVVDPTGKVVDTTVIYPTAPTTPQKIQAAKDTLKKLIAKYNISLISVGNGTASRESEMIIVDLLKEIPQKVQYIIVNEAGASVYSASKLATEEFPNFDVGQRSAASIARRLQDPLAELVKIDPKSIGVGQYQHDMNQKKLNDTLSGVVESCVNRVGVDLNTASAPLLSYISGITSAIAKNIVAYREEQGRFETRKQLLKVAKLGPKAFEQCAGFLRIQNGKNPLDTTSVHPESYEAAEKLLKKQGFTTEDICAGKLAGLSLTIKDYKKLAEELEIGEITLRDIVKELEKPGRDPRDEMPKPILRTDVLEMKDLKEGMILKGTVRNVIDFGAFVDIGVHQDGLVHISQMTNKKFIKHPLEVVSVGDIVDVKVMSVDLKKKRIQLTMKDV</sequence>
<dbReference type="GO" id="GO:0003729">
    <property type="term" value="F:mRNA binding"/>
    <property type="evidence" value="ECO:0007669"/>
    <property type="project" value="UniProtKB-ARBA"/>
</dbReference>
<comment type="caution">
    <text evidence="3">The sequence shown here is derived from an EMBL/GenBank/DDBJ whole genome shotgun (WGS) entry which is preliminary data.</text>
</comment>
<dbReference type="InterPro" id="IPR050437">
    <property type="entry name" value="Ribos_protein_bS1-like"/>
</dbReference>
<dbReference type="SUPFAM" id="SSF50249">
    <property type="entry name" value="Nucleic acid-binding proteins"/>
    <property type="match status" value="1"/>
</dbReference>
<dbReference type="Pfam" id="PF16921">
    <property type="entry name" value="Tex_YqgF"/>
    <property type="match status" value="1"/>
</dbReference>
<dbReference type="Proteomes" id="UP000266376">
    <property type="component" value="Unassembled WGS sequence"/>
</dbReference>
<dbReference type="PROSITE" id="PS50126">
    <property type="entry name" value="S1"/>
    <property type="match status" value="1"/>
</dbReference>
<dbReference type="GO" id="GO:0006139">
    <property type="term" value="P:nucleobase-containing compound metabolic process"/>
    <property type="evidence" value="ECO:0007669"/>
    <property type="project" value="InterPro"/>
</dbReference>
<dbReference type="SMART" id="SM00732">
    <property type="entry name" value="YqgFc"/>
    <property type="match status" value="1"/>
</dbReference>
<dbReference type="AlphaFoldDB" id="A0A395XKN2"/>
<evidence type="ECO:0000313" key="3">
    <source>
        <dbReference type="EMBL" id="RGW49345.1"/>
    </source>
</evidence>
<dbReference type="Pfam" id="PF17674">
    <property type="entry name" value="HHH_9"/>
    <property type="match status" value="1"/>
</dbReference>
<dbReference type="FunFam" id="1.10.10.650:FF:000001">
    <property type="entry name" value="S1 RNA-binding domain 1"/>
    <property type="match status" value="1"/>
</dbReference>
<keyword evidence="1" id="KW-0175">Coiled coil</keyword>
<organism evidence="3 4">
    <name type="scientific">Dorea formicigenerans</name>
    <dbReference type="NCBI Taxonomy" id="39486"/>
    <lineage>
        <taxon>Bacteria</taxon>
        <taxon>Bacillati</taxon>
        <taxon>Bacillota</taxon>
        <taxon>Clostridia</taxon>
        <taxon>Lachnospirales</taxon>
        <taxon>Lachnospiraceae</taxon>
        <taxon>Dorea</taxon>
    </lineage>
</organism>
<dbReference type="InterPro" id="IPR003029">
    <property type="entry name" value="S1_domain"/>
</dbReference>
<dbReference type="GO" id="GO:0005737">
    <property type="term" value="C:cytoplasm"/>
    <property type="evidence" value="ECO:0007669"/>
    <property type="project" value="UniProtKB-ARBA"/>
</dbReference>
<dbReference type="Pfam" id="PF00575">
    <property type="entry name" value="S1"/>
    <property type="match status" value="1"/>
</dbReference>
<feature type="coiled-coil region" evidence="1">
    <location>
        <begin position="60"/>
        <end position="94"/>
    </location>
</feature>
<dbReference type="InterPro" id="IPR023323">
    <property type="entry name" value="Tex-like_dom_sf"/>
</dbReference>
<dbReference type="FunFam" id="1.10.150.310:FF:000001">
    <property type="entry name" value="RNA-binding transcriptional accessory protein"/>
    <property type="match status" value="1"/>
</dbReference>
<dbReference type="InterPro" id="IPR018974">
    <property type="entry name" value="Tex-like_N"/>
</dbReference>
<dbReference type="InterPro" id="IPR012340">
    <property type="entry name" value="NA-bd_OB-fold"/>
</dbReference>
<dbReference type="InterPro" id="IPR006641">
    <property type="entry name" value="YqgF/RNaseH-like_dom"/>
</dbReference>
<dbReference type="Pfam" id="PF09371">
    <property type="entry name" value="Tex_N"/>
    <property type="match status" value="1"/>
</dbReference>
<dbReference type="Gene3D" id="3.30.420.140">
    <property type="entry name" value="YqgF/RNase H-like domain"/>
    <property type="match status" value="1"/>
</dbReference>
<dbReference type="SUPFAM" id="SSF53098">
    <property type="entry name" value="Ribonuclease H-like"/>
    <property type="match status" value="1"/>
</dbReference>
<protein>
    <submittedName>
        <fullName evidence="3">RNA-binding transcriptional accessory protein</fullName>
    </submittedName>
</protein>
<dbReference type="SUPFAM" id="SSF47781">
    <property type="entry name" value="RuvA domain 2-like"/>
    <property type="match status" value="2"/>
</dbReference>
<dbReference type="SMART" id="SM00316">
    <property type="entry name" value="S1"/>
    <property type="match status" value="1"/>
</dbReference>
<dbReference type="SUPFAM" id="SSF158832">
    <property type="entry name" value="Tex N-terminal region-like"/>
    <property type="match status" value="1"/>
</dbReference>
<proteinExistence type="predicted"/>
<evidence type="ECO:0000313" key="4">
    <source>
        <dbReference type="Proteomes" id="UP000266376"/>
    </source>
</evidence>
<dbReference type="InterPro" id="IPR044146">
    <property type="entry name" value="S1_Tex"/>
</dbReference>
<dbReference type="GO" id="GO:0006412">
    <property type="term" value="P:translation"/>
    <property type="evidence" value="ECO:0007669"/>
    <property type="project" value="TreeGrafter"/>
</dbReference>
<dbReference type="InterPro" id="IPR032639">
    <property type="entry name" value="Tex_YqgF"/>
</dbReference>
<name>A0A395XKN2_9FIRM</name>
<dbReference type="InterPro" id="IPR055179">
    <property type="entry name" value="Tex-like_central_region"/>
</dbReference>
<dbReference type="Pfam" id="PF22706">
    <property type="entry name" value="Tex_central_region"/>
    <property type="match status" value="1"/>
</dbReference>
<dbReference type="CDD" id="cd05685">
    <property type="entry name" value="S1_Tex"/>
    <property type="match status" value="1"/>
</dbReference>
<dbReference type="Gene3D" id="1.10.150.310">
    <property type="entry name" value="Tex RuvX-like domain-like"/>
    <property type="match status" value="1"/>
</dbReference>
<dbReference type="PANTHER" id="PTHR10724">
    <property type="entry name" value="30S RIBOSOMAL PROTEIN S1"/>
    <property type="match status" value="1"/>
</dbReference>
<evidence type="ECO:0000256" key="1">
    <source>
        <dbReference type="SAM" id="Coils"/>
    </source>
</evidence>
<evidence type="ECO:0000259" key="2">
    <source>
        <dbReference type="PROSITE" id="PS50126"/>
    </source>
</evidence>
<dbReference type="InterPro" id="IPR023319">
    <property type="entry name" value="Tex-like_HTH_dom_sf"/>
</dbReference>
<dbReference type="FunFam" id="3.30.420.140:FF:000001">
    <property type="entry name" value="RNA-binding transcriptional accessory protein"/>
    <property type="match status" value="1"/>
</dbReference>
<dbReference type="Gene3D" id="1.10.3500.10">
    <property type="entry name" value="Tex N-terminal region-like"/>
    <property type="match status" value="1"/>
</dbReference>